<proteinExistence type="predicted"/>
<dbReference type="Proteomes" id="UP000188637">
    <property type="component" value="Unassembled WGS sequence"/>
</dbReference>
<accession>A0ACC8XCN7</accession>
<dbReference type="EMBL" id="LJHD01000241">
    <property type="protein sequence ID" value="ONI40301.1"/>
    <property type="molecule type" value="Genomic_DNA"/>
</dbReference>
<comment type="caution">
    <text evidence="1">The sequence shown here is derived from an EMBL/GenBank/DDBJ whole genome shotgun (WGS) entry which is preliminary data.</text>
</comment>
<protein>
    <submittedName>
        <fullName evidence="1">Uncharacterized protein</fullName>
    </submittedName>
</protein>
<organism evidence="1 2">
    <name type="scientific">Candidatus Epulonipiscium fishelsonii</name>
    <dbReference type="NCBI Taxonomy" id="77094"/>
    <lineage>
        <taxon>Bacteria</taxon>
        <taxon>Bacillati</taxon>
        <taxon>Bacillota</taxon>
        <taxon>Clostridia</taxon>
        <taxon>Lachnospirales</taxon>
        <taxon>Lachnospiraceae</taxon>
        <taxon>Candidatus Epulonipiscium</taxon>
    </lineage>
</organism>
<evidence type="ECO:0000313" key="2">
    <source>
        <dbReference type="Proteomes" id="UP000188637"/>
    </source>
</evidence>
<keyword evidence="2" id="KW-1185">Reference proteome</keyword>
<name>A0ACC8XCN7_9FIRM</name>
<gene>
    <name evidence="1" type="ORF">AN640_08790</name>
</gene>
<evidence type="ECO:0000313" key="1">
    <source>
        <dbReference type="EMBL" id="ONI40301.1"/>
    </source>
</evidence>
<sequence length="101" mass="12114">MKISVYIKINKKVKWNNIKKRNIKKGKYPKKLFFLCTSPYNELSFEIIQGYFLNENYKNSYLIGISESKGTLLEDLQNLMDLMYNKKQLTFNMLRRESTND</sequence>
<reference evidence="1" key="1">
    <citation type="submission" date="2016-08" db="EMBL/GenBank/DDBJ databases">
        <authorList>
            <person name="Ngugi D.K."/>
            <person name="Miyake S."/>
            <person name="Stingl U."/>
        </authorList>
    </citation>
    <scope>NUCLEOTIDE SEQUENCE</scope>
    <source>
        <strain evidence="1">SCG-D08WGA-EpuloA1</strain>
    </source>
</reference>